<dbReference type="Pfam" id="PF13679">
    <property type="entry name" value="Methyltransf_32"/>
    <property type="match status" value="1"/>
</dbReference>
<comment type="caution">
    <text evidence="2">The sequence shown here is derived from an EMBL/GenBank/DDBJ whole genome shotgun (WGS) entry which is preliminary data.</text>
</comment>
<dbReference type="PANTHER" id="PTHR12496">
    <property type="entry name" value="CGI-41 METHYLTRANSFERASE"/>
    <property type="match status" value="1"/>
</dbReference>
<accession>A0A9P0YUE2</accession>
<evidence type="ECO:0000313" key="2">
    <source>
        <dbReference type="EMBL" id="CAH9076247.1"/>
    </source>
</evidence>
<dbReference type="OrthoDB" id="10258156at2759"/>
<dbReference type="Proteomes" id="UP001152484">
    <property type="component" value="Unassembled WGS sequence"/>
</dbReference>
<evidence type="ECO:0000313" key="3">
    <source>
        <dbReference type="Proteomes" id="UP001152484"/>
    </source>
</evidence>
<organism evidence="2 3">
    <name type="scientific">Cuscuta europaea</name>
    <name type="common">European dodder</name>
    <dbReference type="NCBI Taxonomy" id="41803"/>
    <lineage>
        <taxon>Eukaryota</taxon>
        <taxon>Viridiplantae</taxon>
        <taxon>Streptophyta</taxon>
        <taxon>Embryophyta</taxon>
        <taxon>Tracheophyta</taxon>
        <taxon>Spermatophyta</taxon>
        <taxon>Magnoliopsida</taxon>
        <taxon>eudicotyledons</taxon>
        <taxon>Gunneridae</taxon>
        <taxon>Pentapetalae</taxon>
        <taxon>asterids</taxon>
        <taxon>lamiids</taxon>
        <taxon>Solanales</taxon>
        <taxon>Convolvulaceae</taxon>
        <taxon>Cuscuteae</taxon>
        <taxon>Cuscuta</taxon>
        <taxon>Cuscuta subgen. Cuscuta</taxon>
    </lineage>
</organism>
<evidence type="ECO:0000259" key="1">
    <source>
        <dbReference type="Pfam" id="PF13679"/>
    </source>
</evidence>
<proteinExistence type="predicted"/>
<dbReference type="AlphaFoldDB" id="A0A9P0YUE2"/>
<dbReference type="EMBL" id="CAMAPE010000010">
    <property type="protein sequence ID" value="CAH9076247.1"/>
    <property type="molecule type" value="Genomic_DNA"/>
</dbReference>
<name>A0A9P0YUE2_CUSEU</name>
<dbReference type="SUPFAM" id="SSF53335">
    <property type="entry name" value="S-adenosyl-L-methionine-dependent methyltransferases"/>
    <property type="match status" value="1"/>
</dbReference>
<dbReference type="InterPro" id="IPR029063">
    <property type="entry name" value="SAM-dependent_MTases_sf"/>
</dbReference>
<dbReference type="InterPro" id="IPR025714">
    <property type="entry name" value="Methyltranfer_dom"/>
</dbReference>
<sequence length="574" mass="63770">MTDMASDCKYSCKTPSETFQWIRAIMDFIKPYRFFFDAHVSNFFKDRLWEAVNKEWMDCLQDELVENLIQIPCGVVQDHWPASLKEFVITLRSLSLPRKQANLQEEFPLLHMASLSTVLAQGMNLKKKHEVEVLAAVVGVIAKDVETKTIVDVGSGQGYLAQVLSFEHDLSVVAIDASPHHGKITRARAERIRKHYASKMRKSGLDGRKWCVPKTVTCQILSSETLKALSNGSLHEYGVVKQCLLRESSIGHSPVEEHLSPHSYMIGDSSLILAGLHACGDLSVTMLRTFLDCDEIKAVISVGCCYNMLTEEASIMDGPSSGFPVSKSARTVGLCLGKSARDLACQSADRWRGLGQAAGLDNFELHAFRAAFQMILLRYYSDVLTKSPAIGRHGKTLRRKHCNRTLESNFQCQCPKQYSGSSSENISYDENKCSMSVLGCRCDVKKGVEGLACDDDGAFFNKTSSALSSRTGTANSMDSFSLFIKFCESGLARLSLQSQEIDYLDIWKETQPFAGMIGPYWSLRAALGPVLETIILLDRLLFLQESGKCMQVGLFPLFDPVLSPRNMAIIAKKI</sequence>
<dbReference type="InterPro" id="IPR052220">
    <property type="entry name" value="METTL25"/>
</dbReference>
<gene>
    <name evidence="2" type="ORF">CEURO_LOCUS5759</name>
</gene>
<keyword evidence="3" id="KW-1185">Reference proteome</keyword>
<feature type="domain" description="Methyltransferase" evidence="1">
    <location>
        <begin position="126"/>
        <end position="311"/>
    </location>
</feature>
<dbReference type="PANTHER" id="PTHR12496:SF0">
    <property type="entry name" value="METHYLTRANSFERASE DOMAIN-CONTAINING PROTEIN"/>
    <property type="match status" value="1"/>
</dbReference>
<dbReference type="Gene3D" id="3.40.50.150">
    <property type="entry name" value="Vaccinia Virus protein VP39"/>
    <property type="match status" value="1"/>
</dbReference>
<reference evidence="2" key="1">
    <citation type="submission" date="2022-07" db="EMBL/GenBank/DDBJ databases">
        <authorList>
            <person name="Macas J."/>
            <person name="Novak P."/>
            <person name="Neumann P."/>
        </authorList>
    </citation>
    <scope>NUCLEOTIDE SEQUENCE</scope>
</reference>
<protein>
    <recommendedName>
        <fullName evidence="1">Methyltransferase domain-containing protein</fullName>
    </recommendedName>
</protein>